<protein>
    <submittedName>
        <fullName evidence="7">Glycoside hydrolase</fullName>
    </submittedName>
</protein>
<keyword evidence="3" id="KW-0624">Polysaccharide degradation</keyword>
<name>A0A0E3Z231_9GAMM</name>
<dbReference type="Pfam" id="PF02927">
    <property type="entry name" value="CelD_N"/>
    <property type="match status" value="1"/>
</dbReference>
<dbReference type="EMBL" id="CP011144">
    <property type="protein sequence ID" value="AKC87029.1"/>
    <property type="molecule type" value="Genomic_DNA"/>
</dbReference>
<dbReference type="GO" id="GO:0000272">
    <property type="term" value="P:polysaccharide catabolic process"/>
    <property type="evidence" value="ECO:0007669"/>
    <property type="project" value="UniProtKB-KW"/>
</dbReference>
<dbReference type="PATRIC" id="fig|314722.6.peg.2153"/>
<feature type="domain" description="Cellulase Ig-like" evidence="6">
    <location>
        <begin position="275"/>
        <end position="352"/>
    </location>
</feature>
<dbReference type="InterPro" id="IPR001701">
    <property type="entry name" value="Glyco_hydro_9"/>
</dbReference>
<evidence type="ECO:0000256" key="3">
    <source>
        <dbReference type="ARBA" id="ARBA00023326"/>
    </source>
</evidence>
<feature type="domain" description="Glycoside hydrolase family 9" evidence="5">
    <location>
        <begin position="389"/>
        <end position="760"/>
    </location>
</feature>
<evidence type="ECO:0000256" key="2">
    <source>
        <dbReference type="ARBA" id="ARBA00023277"/>
    </source>
</evidence>
<evidence type="ECO:0000313" key="7">
    <source>
        <dbReference type="EMBL" id="AKC87029.1"/>
    </source>
</evidence>
<dbReference type="RefSeq" id="WP_052632024.1">
    <property type="nucleotide sequence ID" value="NZ_CP011144.1"/>
</dbReference>
<dbReference type="SUPFAM" id="SSF48208">
    <property type="entry name" value="Six-hairpin glycosidases"/>
    <property type="match status" value="1"/>
</dbReference>
<dbReference type="InterPro" id="IPR004197">
    <property type="entry name" value="Cellulase_Ig-like"/>
</dbReference>
<proteinExistence type="inferred from homology"/>
<accession>A0A0E3Z231</accession>
<reference evidence="7 8" key="1">
    <citation type="journal article" date="2015" name="Genome Announc.">
        <title>Complete Genome Sequence of Pseudoxanthomonas suwonensis Strain J1, a Cellulose-Degrading Bacterium Isolated from Leaf- and Wood-Enriched Soil.</title>
        <authorList>
            <person name="Hou L."/>
            <person name="Jiang J."/>
            <person name="Xu Z."/>
            <person name="Zhou Y."/>
            <person name="Leung F.C."/>
        </authorList>
    </citation>
    <scope>NUCLEOTIDE SEQUENCE [LARGE SCALE GENOMIC DNA]</scope>
    <source>
        <strain evidence="7 8">J1</strain>
    </source>
</reference>
<evidence type="ECO:0000259" key="6">
    <source>
        <dbReference type="Pfam" id="PF02927"/>
    </source>
</evidence>
<keyword evidence="8" id="KW-1185">Reference proteome</keyword>
<dbReference type="InterPro" id="IPR008928">
    <property type="entry name" value="6-hairpin_glycosidase_sf"/>
</dbReference>
<comment type="similarity">
    <text evidence="1">Belongs to the glycosyl hydrolase 9 (cellulase E) family.</text>
</comment>
<dbReference type="AlphaFoldDB" id="A0A0E3Z231"/>
<organism evidence="7 8">
    <name type="scientific">Pseudoxanthomonas suwonensis</name>
    <dbReference type="NCBI Taxonomy" id="314722"/>
    <lineage>
        <taxon>Bacteria</taxon>
        <taxon>Pseudomonadati</taxon>
        <taxon>Pseudomonadota</taxon>
        <taxon>Gammaproteobacteria</taxon>
        <taxon>Lysobacterales</taxon>
        <taxon>Lysobacteraceae</taxon>
        <taxon>Pseudoxanthomonas</taxon>
    </lineage>
</organism>
<dbReference type="GO" id="GO:0008810">
    <property type="term" value="F:cellulase activity"/>
    <property type="evidence" value="ECO:0007669"/>
    <property type="project" value="InterPro"/>
</dbReference>
<dbReference type="OrthoDB" id="5936802at2"/>
<keyword evidence="4" id="KW-0732">Signal</keyword>
<feature type="chain" id="PRO_5002416182" evidence="4">
    <location>
        <begin position="31"/>
        <end position="828"/>
    </location>
</feature>
<keyword evidence="2" id="KW-0119">Carbohydrate metabolism</keyword>
<evidence type="ECO:0000259" key="5">
    <source>
        <dbReference type="Pfam" id="PF00759"/>
    </source>
</evidence>
<dbReference type="InterPro" id="IPR013783">
    <property type="entry name" value="Ig-like_fold"/>
</dbReference>
<dbReference type="Pfam" id="PF00759">
    <property type="entry name" value="Glyco_hydro_9"/>
    <property type="match status" value="1"/>
</dbReference>
<sequence>MNRSKRPPLRIRHRFLLAAVLAAAALAAAAAGPGPQLNDAGYFSTRGLDVLAFNNTYDGNFSDSKIAGVELIHHGVRTATNGDVRLSPTPEQWDPVATLVERQVDPASGTVTTRMRFDTEGFEYVVRVAPRGDGVAIQVVLDQPLPKALAGKAGFNLEFLPSAYFGKAWLADGGSGQLPLYPSGPSGRDRDGATVRLPMATGHSLTLAPEDPQRRIAIHSPAAELRLYDGRNQAQNGWYVVHSLLPAGKRGTVLEWTLQGSTVPGWTRPTVIGHSQVGYHPAQRKVAVLERDRNAPAPGRARLLRVDAGGGAREAFAAEPQRWGPYLRYDYYTFDFSDVREPGLYLIEAEGQRTTAFRIAADAYATAWHPTLDVFFPVQMDHVSVNEAYRVWHGRSHMDDARQVAPNTEHFDLYGQGPDLDSPFQPGEHIPGLAIGGWFDAGDYDLRTQTHYSTVMSLVDTWELARPLRDETSVDQDKGHVEIHRPDGVPDLLQQIEHGTLMLIAQHRVFGHAIPGIVEPDLGQYTHLGDAVTKTDGKVDDHSDPDSPRDDRLAFTTATTALNYGSAAGLAAASRALRGYDDALAQESLATAQKVWEFEHAREPNLFRVGNTTGGDPQDEELRAAVQLLLATGEAKYAQRIAELWPAIDARFAANAPWAVRALPHMDADFAAKLRTRAQAFRAERDEALRENPYGVPITRGGWAGNGAVVGHATANYWLHRAYPDLFDIEPTLQGLNYLYGTHPDSNLSFVSAVGARSKQVAYGMNRADFSFIAGGVVPGVLILKPDFPENKEDWPFLWGENEYVINLGASYLFLVHAAQDLLDAAAP</sequence>
<dbReference type="Gene3D" id="2.60.40.10">
    <property type="entry name" value="Immunoglobulins"/>
    <property type="match status" value="1"/>
</dbReference>
<dbReference type="InterPro" id="IPR012341">
    <property type="entry name" value="6hp_glycosidase-like_sf"/>
</dbReference>
<evidence type="ECO:0000256" key="1">
    <source>
        <dbReference type="ARBA" id="ARBA00007072"/>
    </source>
</evidence>
<dbReference type="InterPro" id="IPR014756">
    <property type="entry name" value="Ig_E-set"/>
</dbReference>
<evidence type="ECO:0000256" key="4">
    <source>
        <dbReference type="SAM" id="SignalP"/>
    </source>
</evidence>
<dbReference type="Proteomes" id="UP000033067">
    <property type="component" value="Chromosome"/>
</dbReference>
<dbReference type="KEGG" id="psuw:WQ53_10030"/>
<dbReference type="SUPFAM" id="SSF81296">
    <property type="entry name" value="E set domains"/>
    <property type="match status" value="1"/>
</dbReference>
<gene>
    <name evidence="7" type="ORF">WQ53_10030</name>
</gene>
<feature type="signal peptide" evidence="4">
    <location>
        <begin position="1"/>
        <end position="30"/>
    </location>
</feature>
<dbReference type="CDD" id="cd02850">
    <property type="entry name" value="E_set_Cellulase_N"/>
    <property type="match status" value="1"/>
</dbReference>
<dbReference type="Gene3D" id="1.50.10.10">
    <property type="match status" value="1"/>
</dbReference>
<evidence type="ECO:0000313" key="8">
    <source>
        <dbReference type="Proteomes" id="UP000033067"/>
    </source>
</evidence>
<keyword evidence="7" id="KW-0378">Hydrolase</keyword>